<evidence type="ECO:0000256" key="12">
    <source>
        <dbReference type="ARBA" id="ARBA00022741"/>
    </source>
</evidence>
<dbReference type="SUPFAM" id="SSF52540">
    <property type="entry name" value="P-loop containing nucleoside triphosphate hydrolases"/>
    <property type="match status" value="1"/>
</dbReference>
<evidence type="ECO:0000313" key="19">
    <source>
        <dbReference type="Proteomes" id="UP000609346"/>
    </source>
</evidence>
<name>A0ABR8MQS4_9BACL</name>
<dbReference type="CDD" id="cd00544">
    <property type="entry name" value="CobU"/>
    <property type="match status" value="1"/>
</dbReference>
<dbReference type="PANTHER" id="PTHR34848">
    <property type="match status" value="1"/>
</dbReference>
<evidence type="ECO:0000256" key="11">
    <source>
        <dbReference type="ARBA" id="ARBA00022679"/>
    </source>
</evidence>
<keyword evidence="18" id="KW-0548">Nucleotidyltransferase</keyword>
<evidence type="ECO:0000256" key="4">
    <source>
        <dbReference type="ARBA" id="ARBA00003889"/>
    </source>
</evidence>
<proteinExistence type="inferred from homology"/>
<evidence type="ECO:0000256" key="15">
    <source>
        <dbReference type="ARBA" id="ARBA00023134"/>
    </source>
</evidence>
<evidence type="ECO:0000256" key="16">
    <source>
        <dbReference type="ARBA" id="ARBA00029570"/>
    </source>
</evidence>
<comment type="function">
    <text evidence="4">Catalyzes ATP-dependent phosphorylation of adenosylcobinamide and addition of GMP to adenosylcobinamide phosphate.</text>
</comment>
<dbReference type="NCBIfam" id="NF004469">
    <property type="entry name" value="PRK05800.1"/>
    <property type="match status" value="1"/>
</dbReference>
<dbReference type="InterPro" id="IPR003203">
    <property type="entry name" value="CobU/CobP"/>
</dbReference>
<evidence type="ECO:0000256" key="10">
    <source>
        <dbReference type="ARBA" id="ARBA00022573"/>
    </source>
</evidence>
<evidence type="ECO:0000256" key="5">
    <source>
        <dbReference type="ARBA" id="ARBA00004692"/>
    </source>
</evidence>
<keyword evidence="12" id="KW-0547">Nucleotide-binding</keyword>
<dbReference type="PANTHER" id="PTHR34848:SF1">
    <property type="entry name" value="BIFUNCTIONAL ADENOSYLCOBALAMIN BIOSYNTHESIS PROTEIN COBU"/>
    <property type="match status" value="1"/>
</dbReference>
<dbReference type="EMBL" id="JACXZA010000001">
    <property type="protein sequence ID" value="MBD3918342.1"/>
    <property type="molecule type" value="Genomic_DNA"/>
</dbReference>
<evidence type="ECO:0000256" key="9">
    <source>
        <dbReference type="ARBA" id="ARBA00012523"/>
    </source>
</evidence>
<accession>A0ABR8MQS4</accession>
<keyword evidence="11 18" id="KW-0808">Transferase</keyword>
<dbReference type="GO" id="GO:0008820">
    <property type="term" value="F:cobinamide phosphate guanylyltransferase activity"/>
    <property type="evidence" value="ECO:0007669"/>
    <property type="project" value="UniProtKB-EC"/>
</dbReference>
<dbReference type="Gene3D" id="3.40.50.300">
    <property type="entry name" value="P-loop containing nucleotide triphosphate hydrolases"/>
    <property type="match status" value="1"/>
</dbReference>
<dbReference type="EC" id="2.7.1.156" evidence="8"/>
<evidence type="ECO:0000256" key="2">
    <source>
        <dbReference type="ARBA" id="ARBA00000711"/>
    </source>
</evidence>
<gene>
    <name evidence="18" type="primary">cobU</name>
    <name evidence="18" type="ORF">H8B09_06210</name>
</gene>
<keyword evidence="14" id="KW-0067">ATP-binding</keyword>
<keyword evidence="10" id="KW-0169">Cobalamin biosynthesis</keyword>
<evidence type="ECO:0000256" key="8">
    <source>
        <dbReference type="ARBA" id="ARBA00012016"/>
    </source>
</evidence>
<evidence type="ECO:0000256" key="6">
    <source>
        <dbReference type="ARBA" id="ARBA00005159"/>
    </source>
</evidence>
<protein>
    <recommendedName>
        <fullName evidence="16">Adenosylcobinamide kinase</fullName>
        <ecNumber evidence="8">2.7.1.156</ecNumber>
        <ecNumber evidence="9">2.7.7.62</ecNumber>
    </recommendedName>
    <alternativeName>
        <fullName evidence="17">Adenosylcobinamide-phosphate guanylyltransferase</fullName>
    </alternativeName>
</protein>
<keyword evidence="13 18" id="KW-0418">Kinase</keyword>
<dbReference type="Proteomes" id="UP000609346">
    <property type="component" value="Unassembled WGS sequence"/>
</dbReference>
<dbReference type="RefSeq" id="WP_191202541.1">
    <property type="nucleotide sequence ID" value="NZ_JACXZA010000001.1"/>
</dbReference>
<evidence type="ECO:0000256" key="14">
    <source>
        <dbReference type="ARBA" id="ARBA00022840"/>
    </source>
</evidence>
<evidence type="ECO:0000256" key="17">
    <source>
        <dbReference type="ARBA" id="ARBA00030571"/>
    </source>
</evidence>
<comment type="similarity">
    <text evidence="7">Belongs to the CobU/CobP family.</text>
</comment>
<dbReference type="Pfam" id="PF02283">
    <property type="entry name" value="CobU"/>
    <property type="match status" value="1"/>
</dbReference>
<evidence type="ECO:0000256" key="7">
    <source>
        <dbReference type="ARBA" id="ARBA00007490"/>
    </source>
</evidence>
<comment type="pathway">
    <text evidence="6">Cofactor biosynthesis; adenosylcobalamin biosynthesis; adenosylcobalamin from cob(II)yrinate a,c-diamide: step 5/7.</text>
</comment>
<comment type="catalytic activity">
    <reaction evidence="1">
        <text>adenosylcob(III)inamide + ATP = adenosylcob(III)inamide phosphate + ADP + H(+)</text>
        <dbReference type="Rhea" id="RHEA:15769"/>
        <dbReference type="ChEBI" id="CHEBI:2480"/>
        <dbReference type="ChEBI" id="CHEBI:15378"/>
        <dbReference type="ChEBI" id="CHEBI:30616"/>
        <dbReference type="ChEBI" id="CHEBI:58502"/>
        <dbReference type="ChEBI" id="CHEBI:456216"/>
        <dbReference type="EC" id="2.7.1.156"/>
    </reaction>
</comment>
<comment type="pathway">
    <text evidence="5">Cofactor biosynthesis; adenosylcobalamin biosynthesis; adenosylcobalamin from cob(II)yrinate a,c-diamide: step 6/7.</text>
</comment>
<evidence type="ECO:0000313" key="18">
    <source>
        <dbReference type="EMBL" id="MBD3918342.1"/>
    </source>
</evidence>
<evidence type="ECO:0000256" key="13">
    <source>
        <dbReference type="ARBA" id="ARBA00022777"/>
    </source>
</evidence>
<keyword evidence="15" id="KW-0342">GTP-binding</keyword>
<dbReference type="InterPro" id="IPR027417">
    <property type="entry name" value="P-loop_NTPase"/>
</dbReference>
<evidence type="ECO:0000256" key="3">
    <source>
        <dbReference type="ARBA" id="ARBA00001522"/>
    </source>
</evidence>
<sequence>MAVLITGGARSGKSSFAEQYAAKLADKGVYIATAAIGDEEMRERIGLHRKQREEGSFRWQTIEETLALAEQLRSLKQATDAAVKEGNKAPVVLVDCLTLWLTNTLLAYEHEPAERLEQEVDQLVDAIAGYRYPLLLVTNEVGSGIVPAYPLGRTFRDAAGRMNRQIAAIADRTFLVVSGIPVDLSRIAVSLDDL</sequence>
<dbReference type="EC" id="2.7.7.62" evidence="9"/>
<organism evidence="18 19">
    <name type="scientific">Paenibacillus terricola</name>
    <dbReference type="NCBI Taxonomy" id="2763503"/>
    <lineage>
        <taxon>Bacteria</taxon>
        <taxon>Bacillati</taxon>
        <taxon>Bacillota</taxon>
        <taxon>Bacilli</taxon>
        <taxon>Bacillales</taxon>
        <taxon>Paenibacillaceae</taxon>
        <taxon>Paenibacillus</taxon>
    </lineage>
</organism>
<comment type="catalytic activity">
    <reaction evidence="2">
        <text>adenosylcob(III)inamide phosphate + GTP + H(+) = adenosylcob(III)inamide-GDP + diphosphate</text>
        <dbReference type="Rhea" id="RHEA:22712"/>
        <dbReference type="ChEBI" id="CHEBI:15378"/>
        <dbReference type="ChEBI" id="CHEBI:33019"/>
        <dbReference type="ChEBI" id="CHEBI:37565"/>
        <dbReference type="ChEBI" id="CHEBI:58502"/>
        <dbReference type="ChEBI" id="CHEBI:60487"/>
        <dbReference type="EC" id="2.7.7.62"/>
    </reaction>
</comment>
<keyword evidence="19" id="KW-1185">Reference proteome</keyword>
<comment type="caution">
    <text evidence="18">The sequence shown here is derived from an EMBL/GenBank/DDBJ whole genome shotgun (WGS) entry which is preliminary data.</text>
</comment>
<comment type="catalytic activity">
    <reaction evidence="3">
        <text>adenosylcob(III)inamide + GTP = adenosylcob(III)inamide phosphate + GDP + H(+)</text>
        <dbReference type="Rhea" id="RHEA:15765"/>
        <dbReference type="ChEBI" id="CHEBI:2480"/>
        <dbReference type="ChEBI" id="CHEBI:15378"/>
        <dbReference type="ChEBI" id="CHEBI:37565"/>
        <dbReference type="ChEBI" id="CHEBI:58189"/>
        <dbReference type="ChEBI" id="CHEBI:58502"/>
        <dbReference type="EC" id="2.7.1.156"/>
    </reaction>
</comment>
<evidence type="ECO:0000256" key="1">
    <source>
        <dbReference type="ARBA" id="ARBA00000312"/>
    </source>
</evidence>
<dbReference type="GO" id="GO:0043752">
    <property type="term" value="F:adenosylcobinamide kinase activity"/>
    <property type="evidence" value="ECO:0007669"/>
    <property type="project" value="UniProtKB-EC"/>
</dbReference>
<reference evidence="18 19" key="1">
    <citation type="submission" date="2020-09" db="EMBL/GenBank/DDBJ databases">
        <title>Paenibacillus sp. strain PR3 16S rRNA gene Genome sequencing and assembly.</title>
        <authorList>
            <person name="Kim J."/>
        </authorList>
    </citation>
    <scope>NUCLEOTIDE SEQUENCE [LARGE SCALE GENOMIC DNA]</scope>
    <source>
        <strain evidence="18 19">PR3</strain>
    </source>
</reference>
<dbReference type="PIRSF" id="PIRSF006135">
    <property type="entry name" value="CobU"/>
    <property type="match status" value="1"/>
</dbReference>